<name>U4R5Q0_9FIRM</name>
<dbReference type="STRING" id="1330534.L323_02285"/>
<proteinExistence type="predicted"/>
<organism evidence="1 2">
    <name type="scientific">Ruminiclostridium papyrosolvens C7</name>
    <dbReference type="NCBI Taxonomy" id="1330534"/>
    <lineage>
        <taxon>Bacteria</taxon>
        <taxon>Bacillati</taxon>
        <taxon>Bacillota</taxon>
        <taxon>Clostridia</taxon>
        <taxon>Eubacteriales</taxon>
        <taxon>Oscillospiraceae</taxon>
        <taxon>Ruminiclostridium</taxon>
    </lineage>
</organism>
<reference evidence="1 2" key="1">
    <citation type="journal article" date="2013" name="Genome Announc.">
        <title>Draft Genome Sequence of the Cellulolytic Bacterium Clostridium papyrosolvens C7 (ATCC 700395).</title>
        <authorList>
            <person name="Zepeda V."/>
            <person name="Dassa B."/>
            <person name="Borovok I."/>
            <person name="Lamed R."/>
            <person name="Bayer E.A."/>
            <person name="Cate J.H."/>
        </authorList>
    </citation>
    <scope>NUCLEOTIDE SEQUENCE [LARGE SCALE GENOMIC DNA]</scope>
    <source>
        <strain evidence="1 2">C7</strain>
    </source>
</reference>
<gene>
    <name evidence="1" type="ORF">L323_02285</name>
</gene>
<evidence type="ECO:0000313" key="2">
    <source>
        <dbReference type="Proteomes" id="UP000016860"/>
    </source>
</evidence>
<evidence type="ECO:0000313" key="1">
    <source>
        <dbReference type="EMBL" id="EPR13913.1"/>
    </source>
</evidence>
<dbReference type="EMBL" id="ATAY01000013">
    <property type="protein sequence ID" value="EPR13913.1"/>
    <property type="molecule type" value="Genomic_DNA"/>
</dbReference>
<protein>
    <submittedName>
        <fullName evidence="1">Uncharacterized protein</fullName>
    </submittedName>
</protein>
<dbReference type="PATRIC" id="fig|1330534.3.peg.460"/>
<dbReference type="RefSeq" id="WP_020814095.1">
    <property type="nucleotide sequence ID" value="NZ_ATAY01000013.1"/>
</dbReference>
<comment type="caution">
    <text evidence="1">The sequence shown here is derived from an EMBL/GenBank/DDBJ whole genome shotgun (WGS) entry which is preliminary data.</text>
</comment>
<sequence>MRYKNRQVEGFSVGVELGEAKIGNKLQDFKDNERLVANRLRKHGIHGWNFIEAPIDDLVVINPNSNNLEDVNNLYSKVKEVFENVSIQVLYADFDEKGHNLEDIYESLEEQLFTAE</sequence>
<dbReference type="AlphaFoldDB" id="U4R5Q0"/>
<dbReference type="Proteomes" id="UP000016860">
    <property type="component" value="Unassembled WGS sequence"/>
</dbReference>
<accession>U4R5Q0</accession>